<evidence type="ECO:0000259" key="2">
    <source>
        <dbReference type="Pfam" id="PF01370"/>
    </source>
</evidence>
<dbReference type="EMBL" id="CP036273">
    <property type="protein sequence ID" value="QDU20890.1"/>
    <property type="molecule type" value="Genomic_DNA"/>
</dbReference>
<evidence type="ECO:0000313" key="4">
    <source>
        <dbReference type="Proteomes" id="UP000319576"/>
    </source>
</evidence>
<protein>
    <submittedName>
        <fullName evidence="3">CDP-paratose 2-epimerase</fullName>
        <ecNumber evidence="3">5.1.3.10</ecNumber>
    </submittedName>
</protein>
<dbReference type="AlphaFoldDB" id="A0A517XTP1"/>
<keyword evidence="3" id="KW-0413">Isomerase</keyword>
<dbReference type="InterPro" id="IPR036291">
    <property type="entry name" value="NAD(P)-bd_dom_sf"/>
</dbReference>
<dbReference type="PANTHER" id="PTHR43000">
    <property type="entry name" value="DTDP-D-GLUCOSE 4,6-DEHYDRATASE-RELATED"/>
    <property type="match status" value="1"/>
</dbReference>
<name>A0A517XTP1_9BACT</name>
<reference evidence="3 4" key="1">
    <citation type="submission" date="2019-02" db="EMBL/GenBank/DDBJ databases">
        <title>Deep-cultivation of Planctomycetes and their phenomic and genomic characterization uncovers novel biology.</title>
        <authorList>
            <person name="Wiegand S."/>
            <person name="Jogler M."/>
            <person name="Boedeker C."/>
            <person name="Pinto D."/>
            <person name="Vollmers J."/>
            <person name="Rivas-Marin E."/>
            <person name="Kohn T."/>
            <person name="Peeters S.H."/>
            <person name="Heuer A."/>
            <person name="Rast P."/>
            <person name="Oberbeckmann S."/>
            <person name="Bunk B."/>
            <person name="Jeske O."/>
            <person name="Meyerdierks A."/>
            <person name="Storesund J.E."/>
            <person name="Kallscheuer N."/>
            <person name="Luecker S."/>
            <person name="Lage O.M."/>
            <person name="Pohl T."/>
            <person name="Merkel B.J."/>
            <person name="Hornburger P."/>
            <person name="Mueller R.-W."/>
            <person name="Bruemmer F."/>
            <person name="Labrenz M."/>
            <person name="Spormann A.M."/>
            <person name="Op den Camp H."/>
            <person name="Overmann J."/>
            <person name="Amann R."/>
            <person name="Jetten M.S.M."/>
            <person name="Mascher T."/>
            <person name="Medema M.H."/>
            <person name="Devos D.P."/>
            <person name="Kaster A.-K."/>
            <person name="Ovreas L."/>
            <person name="Rohde M."/>
            <person name="Galperin M.Y."/>
            <person name="Jogler C."/>
        </authorList>
    </citation>
    <scope>NUCLEOTIDE SEQUENCE [LARGE SCALE GENOMIC DNA]</scope>
    <source>
        <strain evidence="3 4">ETA_A1</strain>
    </source>
</reference>
<accession>A0A517XTP1</accession>
<sequence length="325" mass="34542">MPGRAAVCASMECVIGRHQRVLITGGSGFLGATLARAEVAAGRDVHLLLRPEARPGRLLELTGRFTRHDADLREAGAVRRAVEAARPDVVYHLATHGAHPSEHDRGTIFATNLGGTANLLGALAGRDYRAFVHAGSSSEYGHKAAPMKPGDSLEPRSDYGVTKAAATLLCQAEAFRGAPVCTVRIFSAYGPLEDPTRLASSVLASCARGEAPRVTAGHQPRDWVYADDVIELLQQAADCPAARGRILHAGGGRRQTVRDLVETAVAVSGGRLRPEYGSEPPRPDEPTTWVADLTDTTALTGWAPRTTLRQGLERMWAALAPSRAA</sequence>
<dbReference type="InterPro" id="IPR001509">
    <property type="entry name" value="Epimerase_deHydtase"/>
</dbReference>
<gene>
    <name evidence="3" type="primary">rfbE_1</name>
    <name evidence="3" type="ORF">ETAA1_28530</name>
</gene>
<dbReference type="Pfam" id="PF01370">
    <property type="entry name" value="Epimerase"/>
    <property type="match status" value="1"/>
</dbReference>
<dbReference type="Gene3D" id="3.90.25.10">
    <property type="entry name" value="UDP-galactose 4-epimerase, domain 1"/>
    <property type="match status" value="1"/>
</dbReference>
<dbReference type="EC" id="5.1.3.10" evidence="3"/>
<dbReference type="Proteomes" id="UP000319576">
    <property type="component" value="Chromosome"/>
</dbReference>
<dbReference type="KEGG" id="uli:ETAA1_28530"/>
<dbReference type="SUPFAM" id="SSF51735">
    <property type="entry name" value="NAD(P)-binding Rossmann-fold domains"/>
    <property type="match status" value="1"/>
</dbReference>
<comment type="similarity">
    <text evidence="1">Belongs to the NAD(P)-dependent epimerase/dehydratase family.</text>
</comment>
<dbReference type="GO" id="GO:0047732">
    <property type="term" value="F:CDP-abequose epimerase activity"/>
    <property type="evidence" value="ECO:0007669"/>
    <property type="project" value="UniProtKB-EC"/>
</dbReference>
<proteinExistence type="inferred from homology"/>
<evidence type="ECO:0000313" key="3">
    <source>
        <dbReference type="EMBL" id="QDU20890.1"/>
    </source>
</evidence>
<evidence type="ECO:0000256" key="1">
    <source>
        <dbReference type="ARBA" id="ARBA00007637"/>
    </source>
</evidence>
<dbReference type="RefSeq" id="WP_145239225.1">
    <property type="nucleotide sequence ID" value="NZ_CP036273.1"/>
</dbReference>
<organism evidence="3 4">
    <name type="scientific">Urbifossiella limnaea</name>
    <dbReference type="NCBI Taxonomy" id="2528023"/>
    <lineage>
        <taxon>Bacteria</taxon>
        <taxon>Pseudomonadati</taxon>
        <taxon>Planctomycetota</taxon>
        <taxon>Planctomycetia</taxon>
        <taxon>Gemmatales</taxon>
        <taxon>Gemmataceae</taxon>
        <taxon>Urbifossiella</taxon>
    </lineage>
</organism>
<dbReference type="OrthoDB" id="9803061at2"/>
<feature type="domain" description="NAD-dependent epimerase/dehydratase" evidence="2">
    <location>
        <begin position="21"/>
        <end position="241"/>
    </location>
</feature>
<dbReference type="Gene3D" id="3.40.50.720">
    <property type="entry name" value="NAD(P)-binding Rossmann-like Domain"/>
    <property type="match status" value="1"/>
</dbReference>
<keyword evidence="4" id="KW-1185">Reference proteome</keyword>